<dbReference type="Proteomes" id="UP001152607">
    <property type="component" value="Unassembled WGS sequence"/>
</dbReference>
<accession>A0A9W4UDV3</accession>
<feature type="region of interest" description="Disordered" evidence="1">
    <location>
        <begin position="421"/>
        <end position="445"/>
    </location>
</feature>
<feature type="compositionally biased region" description="Polar residues" evidence="1">
    <location>
        <begin position="208"/>
        <end position="218"/>
    </location>
</feature>
<evidence type="ECO:0000313" key="3">
    <source>
        <dbReference type="Proteomes" id="UP001152607"/>
    </source>
</evidence>
<dbReference type="Gene3D" id="1.20.58.130">
    <property type="match status" value="1"/>
</dbReference>
<feature type="compositionally biased region" description="Polar residues" evidence="1">
    <location>
        <begin position="429"/>
        <end position="441"/>
    </location>
</feature>
<evidence type="ECO:0000256" key="1">
    <source>
        <dbReference type="SAM" id="MobiDB-lite"/>
    </source>
</evidence>
<keyword evidence="3" id="KW-1185">Reference proteome</keyword>
<reference evidence="2" key="1">
    <citation type="submission" date="2023-01" db="EMBL/GenBank/DDBJ databases">
        <authorList>
            <person name="Van Ghelder C."/>
            <person name="Rancurel C."/>
        </authorList>
    </citation>
    <scope>NUCLEOTIDE SEQUENCE</scope>
    <source>
        <strain evidence="2">CNCM I-4278</strain>
    </source>
</reference>
<organism evidence="2 3">
    <name type="scientific">Periconia digitata</name>
    <dbReference type="NCBI Taxonomy" id="1303443"/>
    <lineage>
        <taxon>Eukaryota</taxon>
        <taxon>Fungi</taxon>
        <taxon>Dikarya</taxon>
        <taxon>Ascomycota</taxon>
        <taxon>Pezizomycotina</taxon>
        <taxon>Dothideomycetes</taxon>
        <taxon>Pleosporomycetidae</taxon>
        <taxon>Pleosporales</taxon>
        <taxon>Massarineae</taxon>
        <taxon>Periconiaceae</taxon>
        <taxon>Periconia</taxon>
    </lineage>
</organism>
<proteinExistence type="predicted"/>
<gene>
    <name evidence="2" type="ORF">PDIGIT_LOCUS7454</name>
</gene>
<evidence type="ECO:0000313" key="2">
    <source>
        <dbReference type="EMBL" id="CAI6334396.1"/>
    </source>
</evidence>
<feature type="region of interest" description="Disordered" evidence="1">
    <location>
        <begin position="193"/>
        <end position="220"/>
    </location>
</feature>
<feature type="region of interest" description="Disordered" evidence="1">
    <location>
        <begin position="240"/>
        <end position="316"/>
    </location>
</feature>
<protein>
    <submittedName>
        <fullName evidence="2">Uncharacterized protein</fullName>
    </submittedName>
</protein>
<sequence>MAEASCVYLPHMSRICQHSYKPAISSYSAHGTPSLTSHHQHIVTTMKEEAIQIHSHMMSMFSKFKKKMVAEKDKDKDREKSSVAAQEDTMPKPTPMPQPTQCHTCAARECLLETSAIPIPPKSSRRIPPPLMSYSPEEAQLRIAAVKKRKSEMSLRATTPPKRFYAQSNISAESLEPPSRPLLRVRSNMSMRVSVPKETARQEPARPKTSSGASTGSRPANRYIDNYSFYAHNQPLREFSPFPPHAARAVSAPQVARARTSDNSGTSRKSPRAASLKRPSLLDLTMEEEPTEYRSSESQPSRCSEETSKSITAPYPPYEKLPRFAKMRSLPALRMKRPSGLPNINTDLASLKTEILNMKPDMSSLKTEFATFKTDVINITPDLSTLKTDMSNLRSEILNIRPDILSINTDISPSHYNAYKSHYSSSSHTPRSVRSPKSPQSPVLGWRYEDFGSAPPVPSLSTGTGTGMSSPSALSFSGIMTASRNASRSVSRRASLSSLFSKKNGSAVWVH</sequence>
<dbReference type="EMBL" id="CAOQHR010000005">
    <property type="protein sequence ID" value="CAI6334396.1"/>
    <property type="molecule type" value="Genomic_DNA"/>
</dbReference>
<name>A0A9W4UDV3_9PLEO</name>
<dbReference type="OrthoDB" id="5416902at2759"/>
<comment type="caution">
    <text evidence="2">The sequence shown here is derived from an EMBL/GenBank/DDBJ whole genome shotgun (WGS) entry which is preliminary data.</text>
</comment>
<feature type="compositionally biased region" description="Basic and acidic residues" evidence="1">
    <location>
        <begin position="68"/>
        <end position="81"/>
    </location>
</feature>
<dbReference type="AlphaFoldDB" id="A0A9W4UDV3"/>
<feature type="region of interest" description="Disordered" evidence="1">
    <location>
        <begin position="68"/>
        <end position="101"/>
    </location>
</feature>